<dbReference type="PANTHER" id="PTHR43466:SF1">
    <property type="entry name" value="2-OXO-4-HYDROXY-4-CARBOXY-5-UREIDOIMIDAZOLINE DECARBOXYLASE-RELATED"/>
    <property type="match status" value="1"/>
</dbReference>
<keyword evidence="4" id="KW-0659">Purine metabolism</keyword>
<evidence type="ECO:0000259" key="8">
    <source>
        <dbReference type="Pfam" id="PF09349"/>
    </source>
</evidence>
<dbReference type="EC" id="4.1.1.97" evidence="3"/>
<keyword evidence="5" id="KW-0210">Decarboxylase</keyword>
<dbReference type="SUPFAM" id="SSF158694">
    <property type="entry name" value="UraD-Like"/>
    <property type="match status" value="1"/>
</dbReference>
<feature type="compositionally biased region" description="Polar residues" evidence="7">
    <location>
        <begin position="83"/>
        <end position="97"/>
    </location>
</feature>
<dbReference type="InterPro" id="IPR018020">
    <property type="entry name" value="OHCU_decarboxylase"/>
</dbReference>
<sequence length="174" mass="19127">MSGSVNVLQAGLRTLNTLPVDQAEEQLAACCAAPAWVARMAAGRPYADVQELLSASDRVIQELGPDDLSEALAAHPRIGQRVGGSSTEATWSRQEQSGMADADAEVRAALREGNVAYEERFDQVFLIRAAGRSPAEMLTELRRRLRNDPATEQREVAEQLRQITRLRLERSLQS</sequence>
<feature type="domain" description="Oxo-4-hydroxy-4-carboxy-5-ureidoimidazoline decarboxylase" evidence="8">
    <location>
        <begin position="16"/>
        <end position="169"/>
    </location>
</feature>
<dbReference type="InterPro" id="IPR017595">
    <property type="entry name" value="OHCU_decarboxylase-2"/>
</dbReference>
<dbReference type="NCBIfam" id="TIGR03180">
    <property type="entry name" value="UraD_2"/>
    <property type="match status" value="1"/>
</dbReference>
<dbReference type="NCBIfam" id="NF010372">
    <property type="entry name" value="PRK13798.1"/>
    <property type="match status" value="1"/>
</dbReference>
<evidence type="ECO:0000313" key="9">
    <source>
        <dbReference type="EMBL" id="SHN85990.1"/>
    </source>
</evidence>
<feature type="region of interest" description="Disordered" evidence="7">
    <location>
        <begin position="79"/>
        <end position="101"/>
    </location>
</feature>
<dbReference type="Proteomes" id="UP000184428">
    <property type="component" value="Unassembled WGS sequence"/>
</dbReference>
<proteinExistence type="predicted"/>
<evidence type="ECO:0000256" key="7">
    <source>
        <dbReference type="SAM" id="MobiDB-lite"/>
    </source>
</evidence>
<dbReference type="GO" id="GO:0006144">
    <property type="term" value="P:purine nucleobase metabolic process"/>
    <property type="evidence" value="ECO:0007669"/>
    <property type="project" value="UniProtKB-KW"/>
</dbReference>
<dbReference type="AlphaFoldDB" id="A0A1M7USR7"/>
<keyword evidence="6" id="KW-0456">Lyase</keyword>
<evidence type="ECO:0000256" key="5">
    <source>
        <dbReference type="ARBA" id="ARBA00022793"/>
    </source>
</evidence>
<evidence type="ECO:0000256" key="2">
    <source>
        <dbReference type="ARBA" id="ARBA00004754"/>
    </source>
</evidence>
<dbReference type="Gene3D" id="1.10.3330.10">
    <property type="entry name" value="Oxo-4-hydroxy-4-carboxy-5-ureidoimidazoline decarboxylase"/>
    <property type="match status" value="1"/>
</dbReference>
<dbReference type="EMBL" id="FRDM01000028">
    <property type="protein sequence ID" value="SHN85990.1"/>
    <property type="molecule type" value="Genomic_DNA"/>
</dbReference>
<dbReference type="GO" id="GO:0051997">
    <property type="term" value="F:2-oxo-4-hydroxy-4-carboxy-5-ureidoimidazoline decarboxylase activity"/>
    <property type="evidence" value="ECO:0007669"/>
    <property type="project" value="UniProtKB-EC"/>
</dbReference>
<comment type="pathway">
    <text evidence="2">Purine metabolism; urate degradation; (S)-allantoin from urate: step 3/3.</text>
</comment>
<evidence type="ECO:0000256" key="4">
    <source>
        <dbReference type="ARBA" id="ARBA00022631"/>
    </source>
</evidence>
<organism evidence="9 10">
    <name type="scientific">Geodermatophilus obscurus</name>
    <dbReference type="NCBI Taxonomy" id="1861"/>
    <lineage>
        <taxon>Bacteria</taxon>
        <taxon>Bacillati</taxon>
        <taxon>Actinomycetota</taxon>
        <taxon>Actinomycetes</taxon>
        <taxon>Geodermatophilales</taxon>
        <taxon>Geodermatophilaceae</taxon>
        <taxon>Geodermatophilus</taxon>
    </lineage>
</organism>
<evidence type="ECO:0000256" key="1">
    <source>
        <dbReference type="ARBA" id="ARBA00001163"/>
    </source>
</evidence>
<name>A0A1M7USR7_9ACTN</name>
<dbReference type="InterPro" id="IPR036778">
    <property type="entry name" value="OHCU_decarboxylase_sf"/>
</dbReference>
<reference evidence="9 10" key="1">
    <citation type="submission" date="2016-12" db="EMBL/GenBank/DDBJ databases">
        <authorList>
            <person name="Song W.-J."/>
            <person name="Kurnit D.M."/>
        </authorList>
    </citation>
    <scope>NUCLEOTIDE SEQUENCE [LARGE SCALE GENOMIC DNA]</scope>
    <source>
        <strain evidence="9 10">DSM 43162</strain>
    </source>
</reference>
<evidence type="ECO:0000313" key="10">
    <source>
        <dbReference type="Proteomes" id="UP000184428"/>
    </source>
</evidence>
<accession>A0A1M7USR7</accession>
<gene>
    <name evidence="9" type="ORF">SAMN05660350_03854</name>
</gene>
<dbReference type="GO" id="GO:0019628">
    <property type="term" value="P:urate catabolic process"/>
    <property type="evidence" value="ECO:0007669"/>
    <property type="project" value="TreeGrafter"/>
</dbReference>
<comment type="catalytic activity">
    <reaction evidence="1">
        <text>5-hydroxy-2-oxo-4-ureido-2,5-dihydro-1H-imidazole-5-carboxylate + H(+) = (S)-allantoin + CO2</text>
        <dbReference type="Rhea" id="RHEA:26301"/>
        <dbReference type="ChEBI" id="CHEBI:15378"/>
        <dbReference type="ChEBI" id="CHEBI:15678"/>
        <dbReference type="ChEBI" id="CHEBI:16526"/>
        <dbReference type="ChEBI" id="CHEBI:58639"/>
        <dbReference type="EC" id="4.1.1.97"/>
    </reaction>
</comment>
<protein>
    <recommendedName>
        <fullName evidence="3">2-oxo-4-hydroxy-4-carboxy-5-ureidoimidazoline decarboxylase</fullName>
        <ecNumber evidence="3">4.1.1.97</ecNumber>
    </recommendedName>
</protein>
<dbReference type="PANTHER" id="PTHR43466">
    <property type="entry name" value="2-OXO-4-HYDROXY-4-CARBOXY-5-UREIDOIMIDAZOLINE DECARBOXYLASE-RELATED"/>
    <property type="match status" value="1"/>
</dbReference>
<evidence type="ECO:0000256" key="6">
    <source>
        <dbReference type="ARBA" id="ARBA00023239"/>
    </source>
</evidence>
<evidence type="ECO:0000256" key="3">
    <source>
        <dbReference type="ARBA" id="ARBA00012257"/>
    </source>
</evidence>
<dbReference type="Pfam" id="PF09349">
    <property type="entry name" value="OHCU_decarbox"/>
    <property type="match status" value="1"/>
</dbReference>